<dbReference type="SUPFAM" id="SSF102546">
    <property type="entry name" value="RbsD-like"/>
    <property type="match status" value="1"/>
</dbReference>
<dbReference type="PANTHER" id="PTHR37831">
    <property type="entry name" value="D-RIBOSE PYRANASE"/>
    <property type="match status" value="1"/>
</dbReference>
<dbReference type="GO" id="GO:0062193">
    <property type="term" value="F:D-ribose pyranase activity"/>
    <property type="evidence" value="ECO:0007669"/>
    <property type="project" value="UniProtKB-EC"/>
</dbReference>
<dbReference type="EC" id="5.4.99.62" evidence="2"/>
<keyword evidence="4 6" id="KW-0413">Isomerase</keyword>
<dbReference type="AlphaFoldDB" id="A0A931ASE0"/>
<reference evidence="6" key="1">
    <citation type="submission" date="2020-11" db="EMBL/GenBank/DDBJ databases">
        <title>Halonatronomonas betainensis gen. nov., sp. nov. a novel haloalkaliphilic representative of the family Halanaerobiacae capable of betaine degradation.</title>
        <authorList>
            <person name="Boltyanskaya Y."/>
            <person name="Kevbrin V."/>
            <person name="Detkova E."/>
            <person name="Grouzdev D.S."/>
            <person name="Koziaeva V."/>
            <person name="Zhilina T."/>
        </authorList>
    </citation>
    <scope>NUCLEOTIDE SEQUENCE</scope>
    <source>
        <strain evidence="6">Z-7014</strain>
    </source>
</reference>
<keyword evidence="3" id="KW-0963">Cytoplasm</keyword>
<keyword evidence="5" id="KW-0119">Carbohydrate metabolism</keyword>
<dbReference type="Pfam" id="PF05025">
    <property type="entry name" value="RbsD_FucU"/>
    <property type="match status" value="1"/>
</dbReference>
<dbReference type="Gene3D" id="3.40.1650.10">
    <property type="entry name" value="RbsD-like domain"/>
    <property type="match status" value="1"/>
</dbReference>
<name>A0A931ASE0_9FIRM</name>
<comment type="catalytic activity">
    <reaction evidence="1">
        <text>beta-D-ribopyranose = beta-D-ribofuranose</text>
        <dbReference type="Rhea" id="RHEA:25432"/>
        <dbReference type="ChEBI" id="CHEBI:27476"/>
        <dbReference type="ChEBI" id="CHEBI:47002"/>
        <dbReference type="EC" id="5.4.99.62"/>
    </reaction>
</comment>
<protein>
    <recommendedName>
        <fullName evidence="2">D-ribose pyranase</fullName>
        <ecNumber evidence="2">5.4.99.62</ecNumber>
    </recommendedName>
</protein>
<dbReference type="GO" id="GO:0005829">
    <property type="term" value="C:cytosol"/>
    <property type="evidence" value="ECO:0007669"/>
    <property type="project" value="TreeGrafter"/>
</dbReference>
<evidence type="ECO:0000256" key="4">
    <source>
        <dbReference type="ARBA" id="ARBA00023235"/>
    </source>
</evidence>
<evidence type="ECO:0000256" key="3">
    <source>
        <dbReference type="ARBA" id="ARBA00022490"/>
    </source>
</evidence>
<dbReference type="GO" id="GO:0016872">
    <property type="term" value="F:intramolecular lyase activity"/>
    <property type="evidence" value="ECO:0007669"/>
    <property type="project" value="InterPro"/>
</dbReference>
<organism evidence="6 7">
    <name type="scientific">Halonatronomonas betaini</name>
    <dbReference type="NCBI Taxonomy" id="2778430"/>
    <lineage>
        <taxon>Bacteria</taxon>
        <taxon>Bacillati</taxon>
        <taxon>Bacillota</taxon>
        <taxon>Clostridia</taxon>
        <taxon>Halanaerobiales</taxon>
        <taxon>Halarsenatibacteraceae</taxon>
        <taxon>Halonatronomonas</taxon>
    </lineage>
</organism>
<dbReference type="GO" id="GO:0048029">
    <property type="term" value="F:monosaccharide binding"/>
    <property type="evidence" value="ECO:0007669"/>
    <property type="project" value="InterPro"/>
</dbReference>
<proteinExistence type="predicted"/>
<comment type="caution">
    <text evidence="6">The sequence shown here is derived from an EMBL/GenBank/DDBJ whole genome shotgun (WGS) entry which is preliminary data.</text>
</comment>
<dbReference type="Proteomes" id="UP000621436">
    <property type="component" value="Unassembled WGS sequence"/>
</dbReference>
<evidence type="ECO:0000256" key="1">
    <source>
        <dbReference type="ARBA" id="ARBA00000223"/>
    </source>
</evidence>
<dbReference type="EMBL" id="JADPIE010000001">
    <property type="protein sequence ID" value="MBF8435575.1"/>
    <property type="molecule type" value="Genomic_DNA"/>
</dbReference>
<evidence type="ECO:0000256" key="5">
    <source>
        <dbReference type="ARBA" id="ARBA00023277"/>
    </source>
</evidence>
<evidence type="ECO:0000313" key="6">
    <source>
        <dbReference type="EMBL" id="MBF8435575.1"/>
    </source>
</evidence>
<evidence type="ECO:0000313" key="7">
    <source>
        <dbReference type="Proteomes" id="UP000621436"/>
    </source>
</evidence>
<evidence type="ECO:0000256" key="2">
    <source>
        <dbReference type="ARBA" id="ARBA00012862"/>
    </source>
</evidence>
<dbReference type="InterPro" id="IPR023750">
    <property type="entry name" value="RbsD-like_sf"/>
</dbReference>
<dbReference type="InterPro" id="IPR007721">
    <property type="entry name" value="RbsD_FucU"/>
</dbReference>
<dbReference type="NCBIfam" id="NF008761">
    <property type="entry name" value="PRK11797.1"/>
    <property type="match status" value="1"/>
</dbReference>
<dbReference type="InterPro" id="IPR023064">
    <property type="entry name" value="D-ribose_pyranase"/>
</dbReference>
<keyword evidence="7" id="KW-1185">Reference proteome</keyword>
<accession>A0A931ASE0</accession>
<dbReference type="GO" id="GO:0019303">
    <property type="term" value="P:D-ribose catabolic process"/>
    <property type="evidence" value="ECO:0007669"/>
    <property type="project" value="TreeGrafter"/>
</dbReference>
<gene>
    <name evidence="6" type="primary">rbsD</name>
    <name evidence="6" type="ORF">I0Q91_00655</name>
</gene>
<dbReference type="RefSeq" id="WP_270452213.1">
    <property type="nucleotide sequence ID" value="NZ_JADPIE010000001.1"/>
</dbReference>
<dbReference type="PANTHER" id="PTHR37831:SF1">
    <property type="entry name" value="D-RIBOSE PYRANASE"/>
    <property type="match status" value="1"/>
</dbReference>
<sequence length="135" mass="15337">MKKKGIFNHPLAEIVASMGHKDRLTVTDLGFPIPKDAKKVDLAVKENLPDIKTVLDVILSEMQVEKVLLAEEIKTESPELHEYYLELFKGAEIEYIPLWWEMYEETEKAKGVVRTGDVTPYANLVLISGVDGIFY</sequence>